<keyword evidence="7" id="KW-0255">Endonuclease</keyword>
<dbReference type="InterPro" id="IPR050951">
    <property type="entry name" value="Retrovirus_Pol_polyprotein"/>
</dbReference>
<dbReference type="Proteomes" id="UP000694251">
    <property type="component" value="Chromosome 13"/>
</dbReference>
<keyword evidence="8" id="KW-0378">Hydrolase</keyword>
<evidence type="ECO:0000256" key="13">
    <source>
        <dbReference type="ARBA" id="ARBA00023125"/>
    </source>
</evidence>
<feature type="region of interest" description="Disordered" evidence="16">
    <location>
        <begin position="241"/>
        <end position="294"/>
    </location>
</feature>
<dbReference type="GO" id="GO:0006310">
    <property type="term" value="P:DNA recombination"/>
    <property type="evidence" value="ECO:0007669"/>
    <property type="project" value="UniProtKB-KW"/>
</dbReference>
<organism evidence="19 20">
    <name type="scientific">Arabidopsis suecica</name>
    <name type="common">Swedish thale-cress</name>
    <name type="synonym">Cardaminopsis suecica</name>
    <dbReference type="NCBI Taxonomy" id="45249"/>
    <lineage>
        <taxon>Eukaryota</taxon>
        <taxon>Viridiplantae</taxon>
        <taxon>Streptophyta</taxon>
        <taxon>Embryophyta</taxon>
        <taxon>Tracheophyta</taxon>
        <taxon>Spermatophyta</taxon>
        <taxon>Magnoliopsida</taxon>
        <taxon>eudicotyledons</taxon>
        <taxon>Gunneridae</taxon>
        <taxon>Pentapetalae</taxon>
        <taxon>rosids</taxon>
        <taxon>malvids</taxon>
        <taxon>Brassicales</taxon>
        <taxon>Brassicaceae</taxon>
        <taxon>Camelineae</taxon>
        <taxon>Arabidopsis</taxon>
    </lineage>
</organism>
<keyword evidence="12" id="KW-0239">DNA-directed DNA polymerase</keyword>
<dbReference type="GO" id="GO:0003887">
    <property type="term" value="F:DNA-directed DNA polymerase activity"/>
    <property type="evidence" value="ECO:0007669"/>
    <property type="project" value="UniProtKB-KW"/>
</dbReference>
<feature type="domain" description="Reverse transcriptase" evidence="17">
    <location>
        <begin position="613"/>
        <end position="799"/>
    </location>
</feature>
<dbReference type="GO" id="GO:0006508">
    <property type="term" value="P:proteolysis"/>
    <property type="evidence" value="ECO:0007669"/>
    <property type="project" value="UniProtKB-KW"/>
</dbReference>
<comment type="caution">
    <text evidence="19">The sequence shown here is derived from an EMBL/GenBank/DDBJ whole genome shotgun (WGS) entry which is preliminary data.</text>
</comment>
<dbReference type="InterPro" id="IPR056924">
    <property type="entry name" value="SH3_Tf2-1"/>
</dbReference>
<keyword evidence="14" id="KW-0233">DNA recombination</keyword>
<evidence type="ECO:0000256" key="14">
    <source>
        <dbReference type="ARBA" id="ARBA00023172"/>
    </source>
</evidence>
<evidence type="ECO:0000256" key="5">
    <source>
        <dbReference type="ARBA" id="ARBA00022723"/>
    </source>
</evidence>
<evidence type="ECO:0000259" key="18">
    <source>
        <dbReference type="PROSITE" id="PS50994"/>
    </source>
</evidence>
<evidence type="ECO:0000256" key="15">
    <source>
        <dbReference type="ARBA" id="ARBA00023268"/>
    </source>
</evidence>
<dbReference type="CDD" id="cd01647">
    <property type="entry name" value="RT_LTR"/>
    <property type="match status" value="1"/>
</dbReference>
<dbReference type="InterPro" id="IPR000477">
    <property type="entry name" value="RT_dom"/>
</dbReference>
<evidence type="ECO:0000256" key="8">
    <source>
        <dbReference type="ARBA" id="ARBA00022801"/>
    </source>
</evidence>
<evidence type="ECO:0000256" key="16">
    <source>
        <dbReference type="SAM" id="MobiDB-lite"/>
    </source>
</evidence>
<dbReference type="Pfam" id="PF13650">
    <property type="entry name" value="Asp_protease_2"/>
    <property type="match status" value="1"/>
</dbReference>
<dbReference type="Pfam" id="PF00078">
    <property type="entry name" value="RVT_1"/>
    <property type="match status" value="1"/>
</dbReference>
<dbReference type="FunFam" id="3.10.20.370:FF:000001">
    <property type="entry name" value="Retrovirus-related Pol polyprotein from transposon 17.6-like protein"/>
    <property type="match status" value="1"/>
</dbReference>
<evidence type="ECO:0000256" key="9">
    <source>
        <dbReference type="ARBA" id="ARBA00022842"/>
    </source>
</evidence>
<evidence type="ECO:0000259" key="17">
    <source>
        <dbReference type="PROSITE" id="PS50878"/>
    </source>
</evidence>
<sequence>MVAETRARKLQEDQEADDASELVRGEDDTIGARLEQVISRTQALELSMAEQNKKMGQDIADMFDMIKMIPKHQGSSSGKQSITRMGKVSFPRFDGDRIRDWLFQVEEFFSVDHTPPELKVQLAAIHFDGRAATWHRSLVSTPGNRRVLRDWNNYKLEILERFEDTLEDLVAELKQLQETNGILEYHERFELIKNRLALLEDYLVSAYLAGLRLDTQMHIRMFEPQTVKQCLTLGKLYEKAHPQPKSNANTWNSVRNSGNSSLGKGFQGVKKEGSPQPTQSSDTTPTTVGRQPARKLLSQEVMSMRRAKGLCFQCDEKYTPDHYLKHKKTQIYMIEVEEEVEESDREMVTEQQVVVHEENNRPHASVSAVSGVADYTTMKVRGIHGKRVIFVLLDTGSTHNFMDPKTAEMLGIKLRPAGCTTVSVADGSQLGVRGKVDKFQWEFHGTNFQADFMVIPLGNCDVVLGVQWLVTLGDITWNLKKLEMSFVSGNKKVLLHGIKQGSVRAVKTIKLNQQQESQVQIAMIYAHNVEEEENWQVCAIEGNAGSQQNSSDIIQLQEEFSDIFAEPKALPPFRANHNHKIPVKEGSDPINQRPYRYAVHQKNEIDKMVEEMLTKGIIQPSSSPYASPVVLVKKKDGTWRLCVDYRGLNGVTIKDRFPIPLIEDLMDELGGAALFSKIDLRAGYHQVRMDPADIFKAAFKTHCGHFEYVVMPFGLTNAPASFQGLMNDVFRKFLRKFVLIFFDDILIYSVSQAKHVQHLKLVFQTMREHSLFAKGSKCAFATDRVEYLEHYITAAGVSTDPTKIQAVADWPIPQTLKQLRGFLGLAGYYRRFVKNFGSIARPLTLLTKKDAFEWSSEALEAFKVLKSALCNAPVLALPLFDKPFVVETDACTQGIGAVLMQEGHPLAYISRHLKGKQLNLSIYEKELLAVVFAVQKWRHYLLPNHFVIKTDQRSLKYLLEQRLNTPIQQQWLPKLLEFDYEIQYRQGKENVAADALSRDEGAEVLHMAMSVLECDLLKDIQKHYDTDPDLQSLISSLKGDPASRKYYSWAQSGSGGHSGRDATYQKVKGLFYWKGMAVDIQNYIRSCGVCQQCKYDTTAYPGLLQPLPIPDTIWTDISMDFIDGLPPSSGKTVIFVIVDRLTKAAHFMALAHPYTAMYVSQVFMDNVFKLHGCPKSIVSDRDTVFLSTFWTELFALQGVELKFSSAYHPHSDGQTEVVNLCLETYLRCMCSDKPHLWSNWLPLAEFWYNTTFHSATQLSPFEAIYGQAPPVHLPYLPGESKVAVVARSLQERENMLLVLKFHLLRAQHRMKQFADSHRTERSFSIGDMVFVKLQPYRQGSVVVRSNQKLAPKYYGPYKIADRCGKVAYKLLLPQGSLIHPVFHVSQLKAAVGNVHTSTQLPSIISDVLIKEPACILERKMVKRQGRAATMVLVQWTNESAEEATWEYLFDLQKKFPSFEPCGQGSSNRGALI</sequence>
<dbReference type="InterPro" id="IPR001584">
    <property type="entry name" value="Integrase_cat-core"/>
</dbReference>
<dbReference type="GO" id="GO:0046872">
    <property type="term" value="F:metal ion binding"/>
    <property type="evidence" value="ECO:0007669"/>
    <property type="project" value="UniProtKB-KW"/>
</dbReference>
<dbReference type="Pfam" id="PF17919">
    <property type="entry name" value="RT_RNaseH_2"/>
    <property type="match status" value="1"/>
</dbReference>
<dbReference type="Pfam" id="PF17921">
    <property type="entry name" value="Integrase_H2C2"/>
    <property type="match status" value="1"/>
</dbReference>
<dbReference type="PANTHER" id="PTHR37984">
    <property type="entry name" value="PROTEIN CBG26694"/>
    <property type="match status" value="1"/>
</dbReference>
<keyword evidence="15" id="KW-0511">Multifunctional enzyme</keyword>
<keyword evidence="10" id="KW-0229">DNA integration</keyword>
<dbReference type="PROSITE" id="PS50878">
    <property type="entry name" value="RT_POL"/>
    <property type="match status" value="1"/>
</dbReference>
<evidence type="ECO:0000256" key="3">
    <source>
        <dbReference type="ARBA" id="ARBA00022695"/>
    </source>
</evidence>
<evidence type="ECO:0000256" key="7">
    <source>
        <dbReference type="ARBA" id="ARBA00022759"/>
    </source>
</evidence>
<keyword evidence="20" id="KW-1185">Reference proteome</keyword>
<keyword evidence="6" id="KW-0064">Aspartyl protease</keyword>
<dbReference type="GO" id="GO:0004190">
    <property type="term" value="F:aspartic-type endopeptidase activity"/>
    <property type="evidence" value="ECO:0007669"/>
    <property type="project" value="UniProtKB-KW"/>
</dbReference>
<feature type="compositionally biased region" description="Basic and acidic residues" evidence="16">
    <location>
        <begin position="1"/>
        <end position="12"/>
    </location>
</feature>
<reference evidence="19 20" key="1">
    <citation type="submission" date="2020-12" db="EMBL/GenBank/DDBJ databases">
        <title>Concerted genomic and epigenomic changes stabilize Arabidopsis allopolyploids.</title>
        <authorList>
            <person name="Chen Z."/>
        </authorList>
    </citation>
    <scope>NUCLEOTIDE SEQUENCE [LARGE SCALE GENOMIC DNA]</scope>
    <source>
        <strain evidence="19">As9502</strain>
        <tissue evidence="19">Leaf</tissue>
    </source>
</reference>
<dbReference type="OrthoDB" id="1105513at2759"/>
<dbReference type="GO" id="GO:0015074">
    <property type="term" value="P:DNA integration"/>
    <property type="evidence" value="ECO:0007669"/>
    <property type="project" value="UniProtKB-KW"/>
</dbReference>
<feature type="compositionally biased region" description="Low complexity" evidence="16">
    <location>
        <begin position="274"/>
        <end position="287"/>
    </location>
</feature>
<evidence type="ECO:0000256" key="2">
    <source>
        <dbReference type="ARBA" id="ARBA00022679"/>
    </source>
</evidence>
<evidence type="ECO:0000313" key="20">
    <source>
        <dbReference type="Proteomes" id="UP000694251"/>
    </source>
</evidence>
<dbReference type="PROSITE" id="PS50994">
    <property type="entry name" value="INTEGRASE"/>
    <property type="match status" value="1"/>
</dbReference>
<feature type="compositionally biased region" description="Polar residues" evidence="16">
    <location>
        <begin position="244"/>
        <end position="262"/>
    </location>
</feature>
<keyword evidence="4" id="KW-0540">Nuclease</keyword>
<keyword evidence="3" id="KW-0548">Nucleotidyltransferase</keyword>
<dbReference type="GO" id="GO:0003964">
    <property type="term" value="F:RNA-directed DNA polymerase activity"/>
    <property type="evidence" value="ECO:0007669"/>
    <property type="project" value="UniProtKB-KW"/>
</dbReference>
<proteinExistence type="predicted"/>
<keyword evidence="1" id="KW-0645">Protease</keyword>
<dbReference type="GO" id="GO:0004519">
    <property type="term" value="F:endonuclease activity"/>
    <property type="evidence" value="ECO:0007669"/>
    <property type="project" value="UniProtKB-KW"/>
</dbReference>
<evidence type="ECO:0000256" key="1">
    <source>
        <dbReference type="ARBA" id="ARBA00022670"/>
    </source>
</evidence>
<evidence type="ECO:0000256" key="4">
    <source>
        <dbReference type="ARBA" id="ARBA00022722"/>
    </source>
</evidence>
<feature type="domain" description="Integrase catalytic" evidence="18">
    <location>
        <begin position="1104"/>
        <end position="1268"/>
    </location>
</feature>
<evidence type="ECO:0000256" key="10">
    <source>
        <dbReference type="ARBA" id="ARBA00022908"/>
    </source>
</evidence>
<keyword evidence="11" id="KW-0695">RNA-directed DNA polymerase</keyword>
<feature type="region of interest" description="Disordered" evidence="16">
    <location>
        <begin position="1"/>
        <end position="26"/>
    </location>
</feature>
<dbReference type="InterPro" id="IPR005162">
    <property type="entry name" value="Retrotrans_gag_dom"/>
</dbReference>
<evidence type="ECO:0000256" key="6">
    <source>
        <dbReference type="ARBA" id="ARBA00022750"/>
    </source>
</evidence>
<dbReference type="CDD" id="cd00303">
    <property type="entry name" value="retropepsin_like"/>
    <property type="match status" value="1"/>
</dbReference>
<dbReference type="CDD" id="cd09274">
    <property type="entry name" value="RNase_HI_RT_Ty3"/>
    <property type="match status" value="1"/>
</dbReference>
<keyword evidence="13" id="KW-0238">DNA-binding</keyword>
<dbReference type="Pfam" id="PF24626">
    <property type="entry name" value="SH3_Tf2-1"/>
    <property type="match status" value="1"/>
</dbReference>
<evidence type="ECO:0000256" key="11">
    <source>
        <dbReference type="ARBA" id="ARBA00022918"/>
    </source>
</evidence>
<accession>A0A8T1Y111</accession>
<evidence type="ECO:0000313" key="19">
    <source>
        <dbReference type="EMBL" id="KAG7537004.1"/>
    </source>
</evidence>
<dbReference type="FunFam" id="3.10.10.10:FF:000002">
    <property type="entry name" value="Retrovirus-related Pol polyprotein from transposon 17.6-like protein"/>
    <property type="match status" value="1"/>
</dbReference>
<dbReference type="Pfam" id="PF03732">
    <property type="entry name" value="Retrotrans_gag"/>
    <property type="match status" value="1"/>
</dbReference>
<dbReference type="EMBL" id="JAEFBJ010000013">
    <property type="protein sequence ID" value="KAG7537004.1"/>
    <property type="molecule type" value="Genomic_DNA"/>
</dbReference>
<dbReference type="InterPro" id="IPR041588">
    <property type="entry name" value="Integrase_H2C2"/>
</dbReference>
<evidence type="ECO:0000256" key="12">
    <source>
        <dbReference type="ARBA" id="ARBA00022932"/>
    </source>
</evidence>
<keyword evidence="2" id="KW-0808">Transferase</keyword>
<dbReference type="PANTHER" id="PTHR37984:SF5">
    <property type="entry name" value="PROTEIN NYNRIN-LIKE"/>
    <property type="match status" value="1"/>
</dbReference>
<keyword evidence="5" id="KW-0479">Metal-binding</keyword>
<dbReference type="FunFam" id="3.10.10.10:FF:000007">
    <property type="entry name" value="Retrovirus-related Pol polyprotein from transposon 17.6-like Protein"/>
    <property type="match status" value="1"/>
</dbReference>
<dbReference type="GO" id="GO:0003677">
    <property type="term" value="F:DNA binding"/>
    <property type="evidence" value="ECO:0007669"/>
    <property type="project" value="UniProtKB-KW"/>
</dbReference>
<gene>
    <name evidence="19" type="ORF">ISN44_As13g009320</name>
</gene>
<dbReference type="InterPro" id="IPR041577">
    <property type="entry name" value="RT_RNaseH_2"/>
</dbReference>
<keyword evidence="9" id="KW-0460">Magnesium</keyword>
<protein>
    <submittedName>
        <fullName evidence="19">Aspartic peptidase domain superfamily</fullName>
    </submittedName>
</protein>
<dbReference type="FunFam" id="3.30.70.270:FF:000020">
    <property type="entry name" value="Transposon Tf2-6 polyprotein-like Protein"/>
    <property type="match status" value="1"/>
</dbReference>
<name>A0A8T1Y111_ARASU</name>